<keyword evidence="1" id="KW-0812">Transmembrane</keyword>
<evidence type="ECO:0000313" key="2">
    <source>
        <dbReference type="EMBL" id="BAD85988.1"/>
    </source>
</evidence>
<dbReference type="EMBL" id="AP006878">
    <property type="protein sequence ID" value="BAD85988.1"/>
    <property type="molecule type" value="Genomic_DNA"/>
</dbReference>
<evidence type="ECO:0000256" key="1">
    <source>
        <dbReference type="SAM" id="Phobius"/>
    </source>
</evidence>
<keyword evidence="3" id="KW-1185">Reference proteome</keyword>
<reference evidence="2 3" key="1">
    <citation type="journal article" date="2005" name="Genome Res.">
        <title>Complete genome sequence of the hyperthermophilic archaeon Thermococcus kodakaraensis KOD1 and comparison with Pyrococcus genomes.</title>
        <authorList>
            <person name="Fukui T."/>
            <person name="Atomi H."/>
            <person name="Kanai T."/>
            <person name="Matsumi R."/>
            <person name="Fujiwara S."/>
            <person name="Imanaka T."/>
        </authorList>
    </citation>
    <scope>NUCLEOTIDE SEQUENCE [LARGE SCALE GENOMIC DNA]</scope>
    <source>
        <strain evidence="3">ATCC BAA-918 / JCM 12380 / KOD1</strain>
    </source>
</reference>
<dbReference type="AlphaFoldDB" id="Q5JJ97"/>
<dbReference type="EnsemblBacteria" id="BAD85988">
    <property type="protein sequence ID" value="BAD85988"/>
    <property type="gene ID" value="TK1799"/>
</dbReference>
<accession>Q5JJ97</accession>
<sequence>MTTFKKGITYPPILAGLILLFLALIMSFAASYRTLEKSEWHGVLGPGNHTIEEGNLYSYDVVNRTLVMWSDNASVLLSLGGEDLEYVLNNGNVSVDVQSAPQITVLDGDLEYEYVVYWFDYPYSYLTYPAFFLMIIGGVFAFRGYISFLETLKEDMKKQKGDAKNESP</sequence>
<evidence type="ECO:0000313" key="3">
    <source>
        <dbReference type="Proteomes" id="UP000000536"/>
    </source>
</evidence>
<dbReference type="PATRIC" id="fig|69014.16.peg.1755"/>
<name>Q5JJ97_THEKO</name>
<dbReference type="KEGG" id="tko:TK1799"/>
<organism evidence="2 3">
    <name type="scientific">Thermococcus kodakarensis (strain ATCC BAA-918 / JCM 12380 / KOD1)</name>
    <name type="common">Pyrococcus kodakaraensis (strain KOD1)</name>
    <dbReference type="NCBI Taxonomy" id="69014"/>
    <lineage>
        <taxon>Archaea</taxon>
        <taxon>Methanobacteriati</taxon>
        <taxon>Methanobacteriota</taxon>
        <taxon>Thermococci</taxon>
        <taxon>Thermococcales</taxon>
        <taxon>Thermococcaceae</taxon>
        <taxon>Thermococcus</taxon>
    </lineage>
</organism>
<gene>
    <name evidence="2" type="ordered locus">TK1799</name>
</gene>
<feature type="transmembrane region" description="Helical" evidence="1">
    <location>
        <begin position="125"/>
        <end position="146"/>
    </location>
</feature>
<dbReference type="STRING" id="69014.TK1799"/>
<dbReference type="PhylomeDB" id="Q5JJ97"/>
<dbReference type="HOGENOM" id="CLU_129668_0_0_2"/>
<dbReference type="eggNOG" id="arCOG05872">
    <property type="taxonomic scope" value="Archaea"/>
</dbReference>
<proteinExistence type="predicted"/>
<dbReference type="InParanoid" id="Q5JJ97"/>
<keyword evidence="1" id="KW-0472">Membrane</keyword>
<keyword evidence="1" id="KW-1133">Transmembrane helix</keyword>
<dbReference type="Proteomes" id="UP000000536">
    <property type="component" value="Chromosome"/>
</dbReference>
<protein>
    <submittedName>
        <fullName evidence="2">Hypothetical membrane protein, conserved</fullName>
    </submittedName>
</protein>